<gene>
    <name evidence="4" type="ORF">ANTHELSMS3_00430</name>
</gene>
<reference evidence="4 5" key="1">
    <citation type="submission" date="2017-07" db="EMBL/GenBank/DDBJ databases">
        <title>Genome Sequence of Antarctobacter heliothermus Strain SMS3 Isolated from a culture of the Diatom Skeletonema marinoi.</title>
        <authorList>
            <person name="Topel M."/>
            <person name="Pinder M.I.M."/>
            <person name="Johansson O.N."/>
            <person name="Kourtchenko O."/>
            <person name="Godhe A."/>
            <person name="Clarke A.K."/>
        </authorList>
    </citation>
    <scope>NUCLEOTIDE SEQUENCE [LARGE SCALE GENOMIC DNA]</scope>
    <source>
        <strain evidence="4 5">SMS3</strain>
    </source>
</reference>
<evidence type="ECO:0000256" key="3">
    <source>
        <dbReference type="SAM" id="MobiDB-lite"/>
    </source>
</evidence>
<keyword evidence="5" id="KW-1185">Reference proteome</keyword>
<keyword evidence="2" id="KW-0964">Secreted</keyword>
<dbReference type="RefSeq" id="WP_094033440.1">
    <property type="nucleotide sequence ID" value="NZ_CP022540.1"/>
</dbReference>
<dbReference type="PRINTS" id="PR00313">
    <property type="entry name" value="CABNDNGRPT"/>
</dbReference>
<dbReference type="AlphaFoldDB" id="A0A222DYY7"/>
<dbReference type="Proteomes" id="UP000203589">
    <property type="component" value="Chromosome"/>
</dbReference>
<dbReference type="PANTHER" id="PTHR38340:SF1">
    <property type="entry name" value="S-LAYER PROTEIN"/>
    <property type="match status" value="1"/>
</dbReference>
<dbReference type="KEGG" id="aht:ANTHELSMS3_00430"/>
<dbReference type="EMBL" id="CP022540">
    <property type="protein sequence ID" value="ASP19150.1"/>
    <property type="molecule type" value="Genomic_DNA"/>
</dbReference>
<evidence type="ECO:0000313" key="4">
    <source>
        <dbReference type="EMBL" id="ASP19150.1"/>
    </source>
</evidence>
<organism evidence="4 5">
    <name type="scientific">Antarctobacter heliothermus</name>
    <dbReference type="NCBI Taxonomy" id="74033"/>
    <lineage>
        <taxon>Bacteria</taxon>
        <taxon>Pseudomonadati</taxon>
        <taxon>Pseudomonadota</taxon>
        <taxon>Alphaproteobacteria</taxon>
        <taxon>Rhodobacterales</taxon>
        <taxon>Roseobacteraceae</taxon>
        <taxon>Antarctobacter</taxon>
    </lineage>
</organism>
<dbReference type="Pfam" id="PF00353">
    <property type="entry name" value="HemolysinCabind"/>
    <property type="match status" value="4"/>
</dbReference>
<proteinExistence type="predicted"/>
<evidence type="ECO:0000256" key="1">
    <source>
        <dbReference type="ARBA" id="ARBA00004613"/>
    </source>
</evidence>
<dbReference type="GO" id="GO:0005509">
    <property type="term" value="F:calcium ion binding"/>
    <property type="evidence" value="ECO:0007669"/>
    <property type="project" value="InterPro"/>
</dbReference>
<dbReference type="InterPro" id="IPR018511">
    <property type="entry name" value="Hemolysin-typ_Ca-bd_CS"/>
</dbReference>
<dbReference type="SUPFAM" id="SSF51120">
    <property type="entry name" value="beta-Roll"/>
    <property type="match status" value="2"/>
</dbReference>
<dbReference type="InterPro" id="IPR001343">
    <property type="entry name" value="Hemolysn_Ca-bd"/>
</dbReference>
<feature type="compositionally biased region" description="Low complexity" evidence="3">
    <location>
        <begin position="449"/>
        <end position="467"/>
    </location>
</feature>
<dbReference type="InterPro" id="IPR011049">
    <property type="entry name" value="Serralysin-like_metalloprot_C"/>
</dbReference>
<sequence length="635" mass="64282">MAAINQTSTTATVNIVSGDELFVNSDVDVVTSSGPAVSATGAGTADLFNFGTLFALTSEAIDWGVPFGNIYNAGMIGSSSISKRAIDLNKDYLTGLLTITNTSTGLIAGEIHVRESGVTASSPGIGQVRVINDGEISVPGNTSSISTVYGVNLVGAFSAYVINTGLITADEGIFVDTRGDDDNIPIIRNSGIINAKIFDGIDYDNGSTTTAGLIENSGTVSSVEDNAIETTGFVVVRNTETGLIQGEVDMTAFYDGINRLWNAGVILGDVYTGNSDNAVTNTGVIEGDLNLESGADFYNGLHGGIVTGLLDAGYGDDTLYVEQDDLRINGGADIDVVFARSDVLDVINVEEIRLLGTGDFTVLASDGAEAIYGNGGDNLLQGEGGNDTITGGAGDDEIQGGAGEDQITGDTGNDIINAGADNDTVSGGAGSDTILGAAGEDQLNGGAGNDSLDGGDNNDTLSGFSGDDTLLGGGGSDLLVGHDGNDSLDGGIASDVLDGGLGNDILQGGDGSDVLRGRSGNDSLDGGTGLDFLTGGPGADSFIFDEITDAGVGANRDQIIDFEQGVDVIDLASLIDGQLDFVGAGPFTAANQVRVFETGTGTTIVQINLDANLATNEGEIRVADVVGLTADDFAL</sequence>
<dbReference type="Gene3D" id="2.150.10.10">
    <property type="entry name" value="Serralysin-like metalloprotease, C-terminal"/>
    <property type="match status" value="3"/>
</dbReference>
<dbReference type="GO" id="GO:0005576">
    <property type="term" value="C:extracellular region"/>
    <property type="evidence" value="ECO:0007669"/>
    <property type="project" value="UniProtKB-SubCell"/>
</dbReference>
<dbReference type="InterPro" id="IPR050557">
    <property type="entry name" value="RTX_toxin/Mannuronan_C5-epim"/>
</dbReference>
<evidence type="ECO:0000256" key="2">
    <source>
        <dbReference type="ARBA" id="ARBA00022525"/>
    </source>
</evidence>
<dbReference type="PROSITE" id="PS00330">
    <property type="entry name" value="HEMOLYSIN_CALCIUM"/>
    <property type="match status" value="3"/>
</dbReference>
<comment type="subcellular location">
    <subcellularLocation>
        <location evidence="1">Secreted</location>
    </subcellularLocation>
</comment>
<protein>
    <submittedName>
        <fullName evidence="4">Leukotoxin</fullName>
    </submittedName>
</protein>
<feature type="region of interest" description="Disordered" evidence="3">
    <location>
        <begin position="389"/>
        <end position="467"/>
    </location>
</feature>
<accession>A0A222DYY7</accession>
<evidence type="ECO:0000313" key="5">
    <source>
        <dbReference type="Proteomes" id="UP000203589"/>
    </source>
</evidence>
<name>A0A222DYY7_9RHOB</name>
<dbReference type="OrthoDB" id="733404at2"/>
<dbReference type="PANTHER" id="PTHR38340">
    <property type="entry name" value="S-LAYER PROTEIN"/>
    <property type="match status" value="1"/>
</dbReference>